<comment type="caution">
    <text evidence="4">The sequence shown here is derived from an EMBL/GenBank/DDBJ whole genome shotgun (WGS) entry which is preliminary data.</text>
</comment>
<dbReference type="GO" id="GO:0003735">
    <property type="term" value="F:structural constituent of ribosome"/>
    <property type="evidence" value="ECO:0007669"/>
    <property type="project" value="InterPro"/>
</dbReference>
<protein>
    <submittedName>
        <fullName evidence="4">Uncharacterized protein</fullName>
    </submittedName>
</protein>
<dbReference type="EMBL" id="JACMSC010000014">
    <property type="protein sequence ID" value="KAG6490102.1"/>
    <property type="molecule type" value="Genomic_DNA"/>
</dbReference>
<dbReference type="InterPro" id="IPR001911">
    <property type="entry name" value="Ribosomal_bS21"/>
</dbReference>
<sequence>MLILAWANVLYAKGGNYNAQVVIPNDKPDESLLVRFTREVMKAGVLQECKIRRWFENTVEKKKRKVQEAAHSRNYFNYLNLSARSPRVSPGLCHLLNYPPFLAEFLILFLARRFAIMEGLKLVAIP</sequence>
<keyword evidence="5" id="KW-1185">Reference proteome</keyword>
<evidence type="ECO:0000256" key="2">
    <source>
        <dbReference type="ARBA" id="ARBA00022980"/>
    </source>
</evidence>
<reference evidence="4 5" key="1">
    <citation type="submission" date="2020-08" db="EMBL/GenBank/DDBJ databases">
        <title>Plant Genome Project.</title>
        <authorList>
            <person name="Zhang R.-G."/>
        </authorList>
    </citation>
    <scope>NUCLEOTIDE SEQUENCE [LARGE SCALE GENOMIC DNA]</scope>
    <source>
        <tissue evidence="4">Rhizome</tissue>
    </source>
</reference>
<comment type="similarity">
    <text evidence="1">Belongs to the bacterial ribosomal protein bS21 family.</text>
</comment>
<dbReference type="PANTHER" id="PTHR21109">
    <property type="entry name" value="MITOCHONDRIAL 28S RIBOSOMAL PROTEIN S21"/>
    <property type="match status" value="1"/>
</dbReference>
<keyword evidence="3" id="KW-0687">Ribonucleoprotein</keyword>
<dbReference type="Proteomes" id="UP000734854">
    <property type="component" value="Unassembled WGS sequence"/>
</dbReference>
<evidence type="ECO:0000256" key="1">
    <source>
        <dbReference type="ARBA" id="ARBA00006640"/>
    </source>
</evidence>
<dbReference type="GO" id="GO:0005840">
    <property type="term" value="C:ribosome"/>
    <property type="evidence" value="ECO:0007669"/>
    <property type="project" value="UniProtKB-KW"/>
</dbReference>
<gene>
    <name evidence="4" type="ORF">ZIOFF_051384</name>
</gene>
<dbReference type="AlphaFoldDB" id="A0A8J5FKF6"/>
<accession>A0A8J5FKF6</accession>
<dbReference type="InterPro" id="IPR038380">
    <property type="entry name" value="Ribosomal_bS21_sf"/>
</dbReference>
<evidence type="ECO:0000256" key="3">
    <source>
        <dbReference type="ARBA" id="ARBA00023274"/>
    </source>
</evidence>
<dbReference type="NCBIfam" id="TIGR00030">
    <property type="entry name" value="S21p"/>
    <property type="match status" value="1"/>
</dbReference>
<name>A0A8J5FKF6_ZINOF</name>
<proteinExistence type="inferred from homology"/>
<dbReference type="GO" id="GO:0006412">
    <property type="term" value="P:translation"/>
    <property type="evidence" value="ECO:0007669"/>
    <property type="project" value="InterPro"/>
</dbReference>
<dbReference type="GO" id="GO:1990904">
    <property type="term" value="C:ribonucleoprotein complex"/>
    <property type="evidence" value="ECO:0007669"/>
    <property type="project" value="UniProtKB-KW"/>
</dbReference>
<dbReference type="Pfam" id="PF01165">
    <property type="entry name" value="Ribosomal_S21"/>
    <property type="match status" value="1"/>
</dbReference>
<dbReference type="PANTHER" id="PTHR21109:SF0">
    <property type="entry name" value="SMALL RIBOSOMAL SUBUNIT PROTEIN BS21M"/>
    <property type="match status" value="1"/>
</dbReference>
<dbReference type="Gene3D" id="1.20.5.1150">
    <property type="entry name" value="Ribosomal protein S8"/>
    <property type="match status" value="1"/>
</dbReference>
<evidence type="ECO:0000313" key="5">
    <source>
        <dbReference type="Proteomes" id="UP000734854"/>
    </source>
</evidence>
<keyword evidence="2" id="KW-0689">Ribosomal protein</keyword>
<organism evidence="4 5">
    <name type="scientific">Zingiber officinale</name>
    <name type="common">Ginger</name>
    <name type="synonym">Amomum zingiber</name>
    <dbReference type="NCBI Taxonomy" id="94328"/>
    <lineage>
        <taxon>Eukaryota</taxon>
        <taxon>Viridiplantae</taxon>
        <taxon>Streptophyta</taxon>
        <taxon>Embryophyta</taxon>
        <taxon>Tracheophyta</taxon>
        <taxon>Spermatophyta</taxon>
        <taxon>Magnoliopsida</taxon>
        <taxon>Liliopsida</taxon>
        <taxon>Zingiberales</taxon>
        <taxon>Zingiberaceae</taxon>
        <taxon>Zingiber</taxon>
    </lineage>
</organism>
<evidence type="ECO:0000313" key="4">
    <source>
        <dbReference type="EMBL" id="KAG6490102.1"/>
    </source>
</evidence>